<name>A0A455SHF1_9CHLR</name>
<gene>
    <name evidence="1" type="ORF">KTC_26540</name>
</gene>
<evidence type="ECO:0000313" key="1">
    <source>
        <dbReference type="EMBL" id="BBH87903.1"/>
    </source>
</evidence>
<reference evidence="1" key="1">
    <citation type="submission" date="2018-12" db="EMBL/GenBank/DDBJ databases">
        <title>Novel natural products biosynthetic potential of the class Ktedonobacteria.</title>
        <authorList>
            <person name="Zheng Y."/>
            <person name="Saitou A."/>
            <person name="Wang C.M."/>
            <person name="Toyoda A."/>
            <person name="Minakuchi Y."/>
            <person name="Sekiguchi Y."/>
            <person name="Ueda K."/>
            <person name="Takano H."/>
            <person name="Sakai Y."/>
            <person name="Yokota A."/>
            <person name="Yabe S."/>
        </authorList>
    </citation>
    <scope>NUCLEOTIDE SEQUENCE</scope>
    <source>
        <strain evidence="1">COM3</strain>
    </source>
</reference>
<sequence>MLAYVFWHQRAEQVVKEEYQEKLIAFHQILQERRPEGFWGSLVLEMAALPWMPAESEVYEDWYLVKNSAALDPLDEAAVTGSCLEPHHQVARLAGNGTGGLYRLKESDVELARLAEIRAATWLSKPAGMSYEQFYRLVQAGRAEQQSILWQRQMTMGPALEFCIHHVRESSFSGELQSVQVEAKPIFVPAGRR</sequence>
<accession>A0A455SHF1</accession>
<organism evidence="1">
    <name type="scientific">Thermosporothrix sp. COM3</name>
    <dbReference type="NCBI Taxonomy" id="2490863"/>
    <lineage>
        <taxon>Bacteria</taxon>
        <taxon>Bacillati</taxon>
        <taxon>Chloroflexota</taxon>
        <taxon>Ktedonobacteria</taxon>
        <taxon>Ktedonobacterales</taxon>
        <taxon>Thermosporotrichaceae</taxon>
        <taxon>Thermosporothrix</taxon>
    </lineage>
</organism>
<protein>
    <submittedName>
        <fullName evidence="1">Uncharacterized protein</fullName>
    </submittedName>
</protein>
<dbReference type="AlphaFoldDB" id="A0A455SHF1"/>
<dbReference type="EMBL" id="AP019376">
    <property type="protein sequence ID" value="BBH87903.1"/>
    <property type="molecule type" value="Genomic_DNA"/>
</dbReference>
<proteinExistence type="predicted"/>